<sequence>MTALPIEGDGSIDWTVVSHVNGLARHLPSGVDSLLSFLGEYGVPLLSVLLLALAWLGARRRPDAPVAVAGVLWAGIAAGVALVLNVPVRAMVQRPRPFVAHPGRLDLLTNHQANGSFASDHATFTMAVAVGVLLVNRKYGLLAMALAGFEGFLRVFMGVHYPTDVIGGFALGTAATLLLAPIAMAVLVPLTHSLARGSLAPIVLAQRRGRSGRGAVPAAAVTDHPDHPGTGTPTRGDLAA</sequence>
<proteinExistence type="predicted"/>
<dbReference type="SUPFAM" id="SSF48317">
    <property type="entry name" value="Acid phosphatase/Vanadium-dependent haloperoxidase"/>
    <property type="match status" value="1"/>
</dbReference>
<accession>A0ABV6V724</accession>
<comment type="caution">
    <text evidence="1">The sequence shown here is derived from an EMBL/GenBank/DDBJ whole genome shotgun (WGS) entry which is preliminary data.</text>
</comment>
<dbReference type="Proteomes" id="UP001592582">
    <property type="component" value="Unassembled WGS sequence"/>
</dbReference>
<dbReference type="Gene3D" id="1.20.144.10">
    <property type="entry name" value="Phosphatidic acid phosphatase type 2/haloperoxidase"/>
    <property type="match status" value="1"/>
</dbReference>
<gene>
    <name evidence="1" type="ORF">ACEZDG_09545</name>
</gene>
<protein>
    <submittedName>
        <fullName evidence="1">Phosphatase PAP2 family protein</fullName>
    </submittedName>
</protein>
<name>A0ABV6V724_9ACTN</name>
<dbReference type="InterPro" id="IPR000326">
    <property type="entry name" value="PAP2/HPO"/>
</dbReference>
<evidence type="ECO:0000313" key="2">
    <source>
        <dbReference type="Proteomes" id="UP001592582"/>
    </source>
</evidence>
<dbReference type="Pfam" id="PF01569">
    <property type="entry name" value="PAP2"/>
    <property type="match status" value="1"/>
</dbReference>
<dbReference type="InterPro" id="IPR036938">
    <property type="entry name" value="PAP2/HPO_sf"/>
</dbReference>
<dbReference type="PANTHER" id="PTHR14969:SF62">
    <property type="entry name" value="DECAPRENYLPHOSPHORYL-5-PHOSPHORIBOSE PHOSPHATASE RV3807C-RELATED"/>
    <property type="match status" value="1"/>
</dbReference>
<reference evidence="1 2" key="1">
    <citation type="submission" date="2024-09" db="EMBL/GenBank/DDBJ databases">
        <authorList>
            <person name="Lee S.D."/>
        </authorList>
    </citation>
    <scope>NUCLEOTIDE SEQUENCE [LARGE SCALE GENOMIC DNA]</scope>
    <source>
        <strain evidence="1 2">N1-1</strain>
    </source>
</reference>
<keyword evidence="2" id="KW-1185">Reference proteome</keyword>
<dbReference type="SMART" id="SM00014">
    <property type="entry name" value="acidPPc"/>
    <property type="match status" value="1"/>
</dbReference>
<organism evidence="1 2">
    <name type="scientific">Streptacidiphilus alkalitolerans</name>
    <dbReference type="NCBI Taxonomy" id="3342712"/>
    <lineage>
        <taxon>Bacteria</taxon>
        <taxon>Bacillati</taxon>
        <taxon>Actinomycetota</taxon>
        <taxon>Actinomycetes</taxon>
        <taxon>Kitasatosporales</taxon>
        <taxon>Streptomycetaceae</taxon>
        <taxon>Streptacidiphilus</taxon>
    </lineage>
</organism>
<evidence type="ECO:0000313" key="1">
    <source>
        <dbReference type="EMBL" id="MFC1409527.1"/>
    </source>
</evidence>
<dbReference type="PANTHER" id="PTHR14969">
    <property type="entry name" value="SPHINGOSINE-1-PHOSPHATE PHOSPHOHYDROLASE"/>
    <property type="match status" value="1"/>
</dbReference>
<dbReference type="EMBL" id="JBHEZX010000003">
    <property type="protein sequence ID" value="MFC1409527.1"/>
    <property type="molecule type" value="Genomic_DNA"/>
</dbReference>